<dbReference type="AlphaFoldDB" id="E9FS21"/>
<keyword evidence="4" id="KW-1185">Reference proteome</keyword>
<keyword evidence="2" id="KW-0812">Transmembrane</keyword>
<feature type="transmembrane region" description="Helical" evidence="2">
    <location>
        <begin position="135"/>
        <end position="158"/>
    </location>
</feature>
<reference evidence="3 4" key="1">
    <citation type="journal article" date="2011" name="Science">
        <title>The ecoresponsive genome of Daphnia pulex.</title>
        <authorList>
            <person name="Colbourne J.K."/>
            <person name="Pfrender M.E."/>
            <person name="Gilbert D."/>
            <person name="Thomas W.K."/>
            <person name="Tucker A."/>
            <person name="Oakley T.H."/>
            <person name="Tokishita S."/>
            <person name="Aerts A."/>
            <person name="Arnold G.J."/>
            <person name="Basu M.K."/>
            <person name="Bauer D.J."/>
            <person name="Caceres C.E."/>
            <person name="Carmel L."/>
            <person name="Casola C."/>
            <person name="Choi J.H."/>
            <person name="Detter J.C."/>
            <person name="Dong Q."/>
            <person name="Dusheyko S."/>
            <person name="Eads B.D."/>
            <person name="Frohlich T."/>
            <person name="Geiler-Samerotte K.A."/>
            <person name="Gerlach D."/>
            <person name="Hatcher P."/>
            <person name="Jogdeo S."/>
            <person name="Krijgsveld J."/>
            <person name="Kriventseva E.V."/>
            <person name="Kultz D."/>
            <person name="Laforsch C."/>
            <person name="Lindquist E."/>
            <person name="Lopez J."/>
            <person name="Manak J.R."/>
            <person name="Muller J."/>
            <person name="Pangilinan J."/>
            <person name="Patwardhan R.P."/>
            <person name="Pitluck S."/>
            <person name="Pritham E.J."/>
            <person name="Rechtsteiner A."/>
            <person name="Rho M."/>
            <person name="Rogozin I.B."/>
            <person name="Sakarya O."/>
            <person name="Salamov A."/>
            <person name="Schaack S."/>
            <person name="Shapiro H."/>
            <person name="Shiga Y."/>
            <person name="Skalitzky C."/>
            <person name="Smith Z."/>
            <person name="Souvorov A."/>
            <person name="Sung W."/>
            <person name="Tang Z."/>
            <person name="Tsuchiya D."/>
            <person name="Tu H."/>
            <person name="Vos H."/>
            <person name="Wang M."/>
            <person name="Wolf Y.I."/>
            <person name="Yamagata H."/>
            <person name="Yamada T."/>
            <person name="Ye Y."/>
            <person name="Shaw J.R."/>
            <person name="Andrews J."/>
            <person name="Crease T.J."/>
            <person name="Tang H."/>
            <person name="Lucas S.M."/>
            <person name="Robertson H.M."/>
            <person name="Bork P."/>
            <person name="Koonin E.V."/>
            <person name="Zdobnov E.M."/>
            <person name="Grigoriev I.V."/>
            <person name="Lynch M."/>
            <person name="Boore J.L."/>
        </authorList>
    </citation>
    <scope>NUCLEOTIDE SEQUENCE [LARGE SCALE GENOMIC DNA]</scope>
</reference>
<dbReference type="EMBL" id="GL732523">
    <property type="protein sequence ID" value="EFX90392.1"/>
    <property type="molecule type" value="Genomic_DNA"/>
</dbReference>
<proteinExistence type="predicted"/>
<dbReference type="InParanoid" id="E9FS21"/>
<accession>E9FS21</accession>
<feature type="region of interest" description="Disordered" evidence="1">
    <location>
        <begin position="335"/>
        <end position="372"/>
    </location>
</feature>
<evidence type="ECO:0000256" key="1">
    <source>
        <dbReference type="SAM" id="MobiDB-lite"/>
    </source>
</evidence>
<feature type="transmembrane region" description="Helical" evidence="2">
    <location>
        <begin position="225"/>
        <end position="242"/>
    </location>
</feature>
<protein>
    <submittedName>
        <fullName evidence="3">Uncharacterized protein</fullName>
    </submittedName>
</protein>
<name>E9FS21_DAPPU</name>
<feature type="transmembrane region" description="Helical" evidence="2">
    <location>
        <begin position="29"/>
        <end position="49"/>
    </location>
</feature>
<dbReference type="OrthoDB" id="6361871at2759"/>
<keyword evidence="2" id="KW-1133">Transmembrane helix</keyword>
<feature type="compositionally biased region" description="Low complexity" evidence="1">
    <location>
        <begin position="359"/>
        <end position="372"/>
    </location>
</feature>
<organism evidence="3 4">
    <name type="scientific">Daphnia pulex</name>
    <name type="common">Water flea</name>
    <dbReference type="NCBI Taxonomy" id="6669"/>
    <lineage>
        <taxon>Eukaryota</taxon>
        <taxon>Metazoa</taxon>
        <taxon>Ecdysozoa</taxon>
        <taxon>Arthropoda</taxon>
        <taxon>Crustacea</taxon>
        <taxon>Branchiopoda</taxon>
        <taxon>Diplostraca</taxon>
        <taxon>Cladocera</taxon>
        <taxon>Anomopoda</taxon>
        <taxon>Daphniidae</taxon>
        <taxon>Daphnia</taxon>
    </lineage>
</organism>
<evidence type="ECO:0000313" key="3">
    <source>
        <dbReference type="EMBL" id="EFX90392.1"/>
    </source>
</evidence>
<evidence type="ECO:0000256" key="2">
    <source>
        <dbReference type="SAM" id="Phobius"/>
    </source>
</evidence>
<dbReference type="HOGENOM" id="CLU_580399_0_0_1"/>
<feature type="transmembrane region" description="Helical" evidence="2">
    <location>
        <begin position="55"/>
        <end position="76"/>
    </location>
</feature>
<keyword evidence="2" id="KW-0472">Membrane</keyword>
<dbReference type="KEGG" id="dpx:DAPPUDRAFT_94073"/>
<sequence length="471" mass="53218">MTDFTKTITREWIAIQTILQGIGSPHRKVYCLLSLRILCLTVIECFAIYDESISSFFSGSGGGVVIFMIWLIQFILSGYTSLSDRLGPDKPSNQKRFVALNVMEGLIQLVDVLLLNGSLGIFHSGHALFFMNPWLLYHGLYGVVYAALSVGIPILLAFNLNSSYAASGSDLSVEDDPSARSTDWKSISWVEIACLGWLCCLWYSLETHAVVTKRHRFRFERHQDCFFVMLCFAYADVWNVFAKCRHSRAFCLIMSNSIDLILKSSFTFMPNAFVSILKETPVRALLRTTVLDLTDTGIHITGMMVNKMILSINYLSTFMLVILILSSSVASHPAVSEAPSDRTGNNNSDKETSPEAPVSNRAYTSSTNSNNSANSWRNLLPSHFGEFFEVFVFFMELKWHYEIEDAIAAVGSRINDDHYPKEIDATKSISVEAEDVDDKVIEHFLDRTKYLKYYLNAMAPVYYGYRRKSEN</sequence>
<evidence type="ECO:0000313" key="4">
    <source>
        <dbReference type="Proteomes" id="UP000000305"/>
    </source>
</evidence>
<dbReference type="Proteomes" id="UP000000305">
    <property type="component" value="Unassembled WGS sequence"/>
</dbReference>
<feature type="transmembrane region" description="Helical" evidence="2">
    <location>
        <begin position="312"/>
        <end position="330"/>
    </location>
</feature>
<gene>
    <name evidence="3" type="ORF">DAPPUDRAFT_94073</name>
</gene>
<feature type="transmembrane region" description="Helical" evidence="2">
    <location>
        <begin position="97"/>
        <end position="115"/>
    </location>
</feature>
<feature type="transmembrane region" description="Helical" evidence="2">
    <location>
        <begin position="187"/>
        <end position="205"/>
    </location>
</feature>